<name>D0SGX1_ACIJO</name>
<dbReference type="HOGENOM" id="CLU_1860834_0_0_6"/>
<dbReference type="eggNOG" id="ENOG502ZFQV">
    <property type="taxonomic scope" value="Bacteria"/>
</dbReference>
<accession>D0SGX1</accession>
<proteinExistence type="predicted"/>
<evidence type="ECO:0000313" key="2">
    <source>
        <dbReference type="Proteomes" id="UP000012047"/>
    </source>
</evidence>
<protein>
    <submittedName>
        <fullName evidence="1">Uncharacterized protein</fullName>
    </submittedName>
</protein>
<reference evidence="2" key="1">
    <citation type="journal article" date="2012" name="PLoS ONE">
        <title>The success of Acinetobacter species; genetic, metabolic and virulence attributes.</title>
        <authorList>
            <person name="Peleg A.Y."/>
            <person name="de Breij A."/>
            <person name="Adams M.D."/>
            <person name="Cerqueira G.M."/>
            <person name="Mocali S."/>
            <person name="Galardini M."/>
            <person name="Nibbering P.H."/>
            <person name="Earl A.M."/>
            <person name="Ward D.V."/>
            <person name="Paterson D.L."/>
            <person name="Seifert H."/>
            <person name="Dijkshoorn L."/>
        </authorList>
    </citation>
    <scope>NUCLEOTIDE SEQUENCE [LARGE SCALE GENOMIC DNA]</scope>
    <source>
        <strain evidence="2">SH046</strain>
    </source>
</reference>
<sequence length="137" mass="15483">MKTVSSIANEKGGVTLLLFHCYFNSSESLTHFMHDLDHSLYSELPYLYSVCIADNSTNNKKITAAFSIKTTYHHDDPDFINVLTNVVSIDQDLLSHLNDKTTFLPARINVSGQPLTEKEHLQISVQQFMKHNVDGRA</sequence>
<dbReference type="Proteomes" id="UP000012047">
    <property type="component" value="Unassembled WGS sequence"/>
</dbReference>
<dbReference type="RefSeq" id="WP_004895605.1">
    <property type="nucleotide sequence ID" value="NZ_GG704974.1"/>
</dbReference>
<evidence type="ECO:0000313" key="1">
    <source>
        <dbReference type="EMBL" id="EEY94827.1"/>
    </source>
</evidence>
<gene>
    <name evidence="1" type="ORF">HMPREF0016_03094</name>
</gene>
<organism evidence="1 2">
    <name type="scientific">Acinetobacter johnsonii SH046</name>
    <dbReference type="NCBI Taxonomy" id="575586"/>
    <lineage>
        <taxon>Bacteria</taxon>
        <taxon>Pseudomonadati</taxon>
        <taxon>Pseudomonadota</taxon>
        <taxon>Gammaproteobacteria</taxon>
        <taxon>Moraxellales</taxon>
        <taxon>Moraxellaceae</taxon>
        <taxon>Acinetobacter</taxon>
    </lineage>
</organism>
<dbReference type="EMBL" id="GG704974">
    <property type="protein sequence ID" value="EEY94827.1"/>
    <property type="molecule type" value="Genomic_DNA"/>
</dbReference>
<dbReference type="AlphaFoldDB" id="D0SGX1"/>